<protein>
    <submittedName>
        <fullName evidence="1">Uncharacterized protein</fullName>
    </submittedName>
</protein>
<organism evidence="1 2">
    <name type="scientific">Nephila pilipes</name>
    <name type="common">Giant wood spider</name>
    <name type="synonym">Nephila maculata</name>
    <dbReference type="NCBI Taxonomy" id="299642"/>
    <lineage>
        <taxon>Eukaryota</taxon>
        <taxon>Metazoa</taxon>
        <taxon>Ecdysozoa</taxon>
        <taxon>Arthropoda</taxon>
        <taxon>Chelicerata</taxon>
        <taxon>Arachnida</taxon>
        <taxon>Araneae</taxon>
        <taxon>Araneomorphae</taxon>
        <taxon>Entelegynae</taxon>
        <taxon>Araneoidea</taxon>
        <taxon>Nephilidae</taxon>
        <taxon>Nephila</taxon>
    </lineage>
</organism>
<evidence type="ECO:0000313" key="2">
    <source>
        <dbReference type="Proteomes" id="UP000887013"/>
    </source>
</evidence>
<sequence length="66" mass="7628">MHRARCGVRLRELRQGMLWDSLISKRNIRGATGECHSVTRQRPHIRCAANRNGLFCVLMIITQIEP</sequence>
<dbReference type="Proteomes" id="UP000887013">
    <property type="component" value="Unassembled WGS sequence"/>
</dbReference>
<reference evidence="1" key="1">
    <citation type="submission" date="2020-08" db="EMBL/GenBank/DDBJ databases">
        <title>Multicomponent nature underlies the extraordinary mechanical properties of spider dragline silk.</title>
        <authorList>
            <person name="Kono N."/>
            <person name="Nakamura H."/>
            <person name="Mori M."/>
            <person name="Yoshida Y."/>
            <person name="Ohtoshi R."/>
            <person name="Malay A.D."/>
            <person name="Moran D.A.P."/>
            <person name="Tomita M."/>
            <person name="Numata K."/>
            <person name="Arakawa K."/>
        </authorList>
    </citation>
    <scope>NUCLEOTIDE SEQUENCE</scope>
</reference>
<proteinExistence type="predicted"/>
<comment type="caution">
    <text evidence="1">The sequence shown here is derived from an EMBL/GenBank/DDBJ whole genome shotgun (WGS) entry which is preliminary data.</text>
</comment>
<dbReference type="AlphaFoldDB" id="A0A8X6NFB3"/>
<evidence type="ECO:0000313" key="1">
    <source>
        <dbReference type="EMBL" id="GFT12131.1"/>
    </source>
</evidence>
<dbReference type="EMBL" id="BMAW01009120">
    <property type="protein sequence ID" value="GFT12131.1"/>
    <property type="molecule type" value="Genomic_DNA"/>
</dbReference>
<gene>
    <name evidence="1" type="ORF">NPIL_57411</name>
</gene>
<keyword evidence="2" id="KW-1185">Reference proteome</keyword>
<name>A0A8X6NFB3_NEPPI</name>
<accession>A0A8X6NFB3</accession>